<comment type="caution">
    <text evidence="1">The sequence shown here is derived from an EMBL/GenBank/DDBJ whole genome shotgun (WGS) entry which is preliminary data.</text>
</comment>
<protein>
    <submittedName>
        <fullName evidence="1">Uncharacterized protein</fullName>
    </submittedName>
</protein>
<evidence type="ECO:0000313" key="1">
    <source>
        <dbReference type="EMBL" id="KAK9882523.1"/>
    </source>
</evidence>
<keyword evidence="2" id="KW-1185">Reference proteome</keyword>
<sequence>MTAWRTPHAHEWWGSEDESGVAVSMYERSEGSQPVPRIQKICDEMDLYRLRADELVWALEVRGCEVSHNVEENRRLLRRVMTTGITRSAGDFDPSEELGICFAEDKTDNELKRIRSRLLHVENLIKEPKEGQQVHLLIVVEDALVAVIDAHKIATDTQDTERNNDESRMTS</sequence>
<gene>
    <name evidence="1" type="ORF">WA026_021870</name>
</gene>
<proteinExistence type="predicted"/>
<evidence type="ECO:0000313" key="2">
    <source>
        <dbReference type="Proteomes" id="UP001431783"/>
    </source>
</evidence>
<dbReference type="AlphaFoldDB" id="A0AAW1UMV6"/>
<accession>A0AAW1UMV6</accession>
<name>A0AAW1UMV6_9CUCU</name>
<dbReference type="Proteomes" id="UP001431783">
    <property type="component" value="Unassembled WGS sequence"/>
</dbReference>
<organism evidence="1 2">
    <name type="scientific">Henosepilachna vigintioctopunctata</name>
    <dbReference type="NCBI Taxonomy" id="420089"/>
    <lineage>
        <taxon>Eukaryota</taxon>
        <taxon>Metazoa</taxon>
        <taxon>Ecdysozoa</taxon>
        <taxon>Arthropoda</taxon>
        <taxon>Hexapoda</taxon>
        <taxon>Insecta</taxon>
        <taxon>Pterygota</taxon>
        <taxon>Neoptera</taxon>
        <taxon>Endopterygota</taxon>
        <taxon>Coleoptera</taxon>
        <taxon>Polyphaga</taxon>
        <taxon>Cucujiformia</taxon>
        <taxon>Coccinelloidea</taxon>
        <taxon>Coccinellidae</taxon>
        <taxon>Epilachninae</taxon>
        <taxon>Epilachnini</taxon>
        <taxon>Henosepilachna</taxon>
    </lineage>
</organism>
<dbReference type="EMBL" id="JARQZJ010000077">
    <property type="protein sequence ID" value="KAK9882523.1"/>
    <property type="molecule type" value="Genomic_DNA"/>
</dbReference>
<reference evidence="1 2" key="1">
    <citation type="submission" date="2023-03" db="EMBL/GenBank/DDBJ databases">
        <title>Genome insight into feeding habits of ladybird beetles.</title>
        <authorList>
            <person name="Li H.-S."/>
            <person name="Huang Y.-H."/>
            <person name="Pang H."/>
        </authorList>
    </citation>
    <scope>NUCLEOTIDE SEQUENCE [LARGE SCALE GENOMIC DNA]</scope>
    <source>
        <strain evidence="1">SYSU_2023b</strain>
        <tissue evidence="1">Whole body</tissue>
    </source>
</reference>